<dbReference type="Proteomes" id="UP000293846">
    <property type="component" value="Unassembled WGS sequence"/>
</dbReference>
<evidence type="ECO:0000313" key="1">
    <source>
        <dbReference type="EMBL" id="TCJ02033.1"/>
    </source>
</evidence>
<dbReference type="AlphaFoldDB" id="A0A4R1AV94"/>
<keyword evidence="2" id="KW-1185">Reference proteome</keyword>
<dbReference type="EMBL" id="SJTH01000043">
    <property type="protein sequence ID" value="TCJ02033.1"/>
    <property type="molecule type" value="Genomic_DNA"/>
</dbReference>
<reference evidence="1 2" key="1">
    <citation type="submission" date="2019-03" db="EMBL/GenBank/DDBJ databases">
        <authorList>
            <person name="Jensen L."/>
            <person name="Storgaard J."/>
            <person name="Sulaj E."/>
            <person name="Schramm A."/>
            <person name="Marshall I.P.G."/>
        </authorList>
    </citation>
    <scope>NUCLEOTIDE SEQUENCE [LARGE SCALE GENOMIC DNA]</scope>
    <source>
        <strain evidence="1 2">2017H2G3</strain>
    </source>
</reference>
<dbReference type="Pfam" id="PF09855">
    <property type="entry name" value="Zn_ribbon_13"/>
    <property type="match status" value="1"/>
</dbReference>
<proteinExistence type="predicted"/>
<sequence>MGWGKGRKKIIQCGSVEAGQKEVVKAGNRLSKMLDFQNKNLFIYCKKTLAALYCNIIISRNVCGLINFG</sequence>
<gene>
    <name evidence="1" type="ORF">E0Y62_21285</name>
</gene>
<dbReference type="InterPro" id="IPR018652">
    <property type="entry name" value="DUF2082_NA-bd_Znr"/>
</dbReference>
<evidence type="ECO:0000313" key="2">
    <source>
        <dbReference type="Proteomes" id="UP000293846"/>
    </source>
</evidence>
<accession>A0A4R1AV94</accession>
<name>A0A4R1AV94_9BACI</name>
<comment type="caution">
    <text evidence="1">The sequence shown here is derived from an EMBL/GenBank/DDBJ whole genome shotgun (WGS) entry which is preliminary data.</text>
</comment>
<protein>
    <submittedName>
        <fullName evidence="1">Uncharacterized protein</fullName>
    </submittedName>
</protein>
<organism evidence="1 2">
    <name type="scientific">Cytobacillus praedii</name>
    <dbReference type="NCBI Taxonomy" id="1742358"/>
    <lineage>
        <taxon>Bacteria</taxon>
        <taxon>Bacillati</taxon>
        <taxon>Bacillota</taxon>
        <taxon>Bacilli</taxon>
        <taxon>Bacillales</taxon>
        <taxon>Bacillaceae</taxon>
        <taxon>Cytobacillus</taxon>
    </lineage>
</organism>